<dbReference type="Proteomes" id="UP000535890">
    <property type="component" value="Unassembled WGS sequence"/>
</dbReference>
<dbReference type="PANTHER" id="PTHR43433:SF5">
    <property type="entry name" value="AB HYDROLASE-1 DOMAIN-CONTAINING PROTEIN"/>
    <property type="match status" value="1"/>
</dbReference>
<protein>
    <submittedName>
        <fullName evidence="2">Pimeloyl-ACP methyl ester carboxylesterase</fullName>
    </submittedName>
</protein>
<dbReference type="AlphaFoldDB" id="A0A7Y9J891"/>
<evidence type="ECO:0000259" key="1">
    <source>
        <dbReference type="Pfam" id="PF00561"/>
    </source>
</evidence>
<feature type="domain" description="AB hydrolase-1" evidence="1">
    <location>
        <begin position="32"/>
        <end position="175"/>
    </location>
</feature>
<organism evidence="2 3">
    <name type="scientific">Actinomycetospora corticicola</name>
    <dbReference type="NCBI Taxonomy" id="663602"/>
    <lineage>
        <taxon>Bacteria</taxon>
        <taxon>Bacillati</taxon>
        <taxon>Actinomycetota</taxon>
        <taxon>Actinomycetes</taxon>
        <taxon>Pseudonocardiales</taxon>
        <taxon>Pseudonocardiaceae</taxon>
        <taxon>Actinomycetospora</taxon>
    </lineage>
</organism>
<dbReference type="InterPro" id="IPR000073">
    <property type="entry name" value="AB_hydrolase_1"/>
</dbReference>
<keyword evidence="3" id="KW-1185">Reference proteome</keyword>
<comment type="caution">
    <text evidence="2">The sequence shown here is derived from an EMBL/GenBank/DDBJ whole genome shotgun (WGS) entry which is preliminary data.</text>
</comment>
<dbReference type="RefSeq" id="WP_246325658.1">
    <property type="nucleotide sequence ID" value="NZ_BAABHP010000001.1"/>
</dbReference>
<dbReference type="InterPro" id="IPR050471">
    <property type="entry name" value="AB_hydrolase"/>
</dbReference>
<evidence type="ECO:0000313" key="2">
    <source>
        <dbReference type="EMBL" id="NYD39190.1"/>
    </source>
</evidence>
<dbReference type="Gene3D" id="3.40.50.1820">
    <property type="entry name" value="alpha/beta hydrolase"/>
    <property type="match status" value="1"/>
</dbReference>
<dbReference type="GO" id="GO:0003824">
    <property type="term" value="F:catalytic activity"/>
    <property type="evidence" value="ECO:0007669"/>
    <property type="project" value="UniProtKB-ARBA"/>
</dbReference>
<dbReference type="PANTHER" id="PTHR43433">
    <property type="entry name" value="HYDROLASE, ALPHA/BETA FOLD FAMILY PROTEIN"/>
    <property type="match status" value="1"/>
</dbReference>
<evidence type="ECO:0000313" key="3">
    <source>
        <dbReference type="Proteomes" id="UP000535890"/>
    </source>
</evidence>
<gene>
    <name evidence="2" type="ORF">BJ983_005292</name>
</gene>
<accession>A0A7Y9J891</accession>
<dbReference type="InterPro" id="IPR029058">
    <property type="entry name" value="AB_hydrolase_fold"/>
</dbReference>
<sequence length="252" mass="27559">MPRPVVGKAWRMAIMENGDVRIHYEERGEGFPVLAFAPGGLQSAIEWWSAAPWDVPDALAGDHRVVLMDQRNAGESWAPVGPDDGWDSYTDDHLALLDHLGIERCHLVGMCIGGSFIANLIRRAPERVASAVVLQPIGLDGNRELFHGTFADFAEQQGEKHPETSESDWRSFRNHLYGADHVLFSVPDEAVATFEVPLLVFAGGDEPHPASASSMLADVAPNATLVERWKAAEYTEAARESIANFLAVHTPA</sequence>
<proteinExistence type="predicted"/>
<reference evidence="2 3" key="1">
    <citation type="submission" date="2020-07" db="EMBL/GenBank/DDBJ databases">
        <title>Sequencing the genomes of 1000 actinobacteria strains.</title>
        <authorList>
            <person name="Klenk H.-P."/>
        </authorList>
    </citation>
    <scope>NUCLEOTIDE SEQUENCE [LARGE SCALE GENOMIC DNA]</scope>
    <source>
        <strain evidence="2 3">DSM 45772</strain>
    </source>
</reference>
<dbReference type="Pfam" id="PF00561">
    <property type="entry name" value="Abhydrolase_1"/>
    <property type="match status" value="1"/>
</dbReference>
<name>A0A7Y9J891_9PSEU</name>
<dbReference type="EMBL" id="JACCBN010000001">
    <property type="protein sequence ID" value="NYD39190.1"/>
    <property type="molecule type" value="Genomic_DNA"/>
</dbReference>
<dbReference type="SUPFAM" id="SSF53474">
    <property type="entry name" value="alpha/beta-Hydrolases"/>
    <property type="match status" value="1"/>
</dbReference>